<dbReference type="Gene3D" id="1.20.1390.10">
    <property type="entry name" value="PWI domain"/>
    <property type="match status" value="1"/>
</dbReference>
<dbReference type="Proteomes" id="UP000193560">
    <property type="component" value="Unassembled WGS sequence"/>
</dbReference>
<dbReference type="InterPro" id="IPR035979">
    <property type="entry name" value="RBD_domain_sf"/>
</dbReference>
<accession>A0A1X2IP40</accession>
<dbReference type="SUPFAM" id="SSF90229">
    <property type="entry name" value="CCCH zinc finger"/>
    <property type="match status" value="1"/>
</dbReference>
<dbReference type="InterPro" id="IPR045137">
    <property type="entry name" value="RBM26/27"/>
</dbReference>
<evidence type="ECO:0000313" key="13">
    <source>
        <dbReference type="Proteomes" id="UP000193560"/>
    </source>
</evidence>
<dbReference type="GO" id="GO:0005634">
    <property type="term" value="C:nucleus"/>
    <property type="evidence" value="ECO:0007669"/>
    <property type="project" value="TreeGrafter"/>
</dbReference>
<feature type="compositionally biased region" description="Low complexity" evidence="9">
    <location>
        <begin position="193"/>
        <end position="202"/>
    </location>
</feature>
<feature type="compositionally biased region" description="Gly residues" evidence="9">
    <location>
        <begin position="310"/>
        <end position="325"/>
    </location>
</feature>
<feature type="region of interest" description="Disordered" evidence="9">
    <location>
        <begin position="427"/>
        <end position="484"/>
    </location>
</feature>
<dbReference type="CDD" id="cd22249">
    <property type="entry name" value="UDM1_RNF168_RNF169-like"/>
    <property type="match status" value="1"/>
</dbReference>
<reference evidence="12 13" key="1">
    <citation type="submission" date="2016-07" db="EMBL/GenBank/DDBJ databases">
        <title>Pervasive Adenine N6-methylation of Active Genes in Fungi.</title>
        <authorList>
            <consortium name="DOE Joint Genome Institute"/>
            <person name="Mondo S.J."/>
            <person name="Dannebaum R.O."/>
            <person name="Kuo R.C."/>
            <person name="Labutti K."/>
            <person name="Haridas S."/>
            <person name="Kuo A."/>
            <person name="Salamov A."/>
            <person name="Ahrendt S.R."/>
            <person name="Lipzen A."/>
            <person name="Sullivan W."/>
            <person name="Andreopoulos W.B."/>
            <person name="Clum A."/>
            <person name="Lindquist E."/>
            <person name="Daum C."/>
            <person name="Ramamoorthy G.K."/>
            <person name="Gryganskyi A."/>
            <person name="Culley D."/>
            <person name="Magnuson J.K."/>
            <person name="James T.Y."/>
            <person name="O'Malley M.A."/>
            <person name="Stajich J.E."/>
            <person name="Spatafora J.W."/>
            <person name="Visel A."/>
            <person name="Grigoriev I.V."/>
        </authorList>
    </citation>
    <scope>NUCLEOTIDE SEQUENCE [LARGE SCALE GENOMIC DNA]</scope>
    <source>
        <strain evidence="12 13">NRRL 1336</strain>
    </source>
</reference>
<feature type="coiled-coil region" evidence="8">
    <location>
        <begin position="486"/>
        <end position="539"/>
    </location>
</feature>
<dbReference type="SMART" id="SM00360">
    <property type="entry name" value="RRM"/>
    <property type="match status" value="2"/>
</dbReference>
<dbReference type="EMBL" id="MCGE01000007">
    <property type="protein sequence ID" value="ORZ19784.1"/>
    <property type="molecule type" value="Genomic_DNA"/>
</dbReference>
<evidence type="ECO:0000256" key="4">
    <source>
        <dbReference type="ARBA" id="ARBA00022884"/>
    </source>
</evidence>
<evidence type="ECO:0008006" key="14">
    <source>
        <dbReference type="Google" id="ProtNLM"/>
    </source>
</evidence>
<dbReference type="InterPro" id="IPR000571">
    <property type="entry name" value="Znf_CCCH"/>
</dbReference>
<evidence type="ECO:0000256" key="6">
    <source>
        <dbReference type="PROSITE-ProRule" id="PRU00176"/>
    </source>
</evidence>
<organism evidence="12 13">
    <name type="scientific">Absidia repens</name>
    <dbReference type="NCBI Taxonomy" id="90262"/>
    <lineage>
        <taxon>Eukaryota</taxon>
        <taxon>Fungi</taxon>
        <taxon>Fungi incertae sedis</taxon>
        <taxon>Mucoromycota</taxon>
        <taxon>Mucoromycotina</taxon>
        <taxon>Mucoromycetes</taxon>
        <taxon>Mucorales</taxon>
        <taxon>Cunninghamellaceae</taxon>
        <taxon>Absidia</taxon>
    </lineage>
</organism>
<keyword evidence="3 7" id="KW-0862">Zinc</keyword>
<evidence type="ECO:0000259" key="10">
    <source>
        <dbReference type="PROSITE" id="PS50102"/>
    </source>
</evidence>
<feature type="region of interest" description="Disordered" evidence="9">
    <location>
        <begin position="303"/>
        <end position="351"/>
    </location>
</feature>
<dbReference type="InterPro" id="IPR012677">
    <property type="entry name" value="Nucleotide-bd_a/b_plait_sf"/>
</dbReference>
<evidence type="ECO:0000256" key="2">
    <source>
        <dbReference type="ARBA" id="ARBA00022771"/>
    </source>
</evidence>
<dbReference type="InterPro" id="IPR002483">
    <property type="entry name" value="PWI_dom"/>
</dbReference>
<dbReference type="AlphaFoldDB" id="A0A1X2IP40"/>
<dbReference type="Gene3D" id="3.30.70.330">
    <property type="match status" value="2"/>
</dbReference>
<keyword evidence="4 6" id="KW-0694">RNA-binding</keyword>
<feature type="compositionally biased region" description="Basic and acidic residues" evidence="9">
    <location>
        <begin position="151"/>
        <end position="160"/>
    </location>
</feature>
<evidence type="ECO:0000259" key="11">
    <source>
        <dbReference type="PROSITE" id="PS50103"/>
    </source>
</evidence>
<dbReference type="GO" id="GO:0003723">
    <property type="term" value="F:RNA binding"/>
    <property type="evidence" value="ECO:0007669"/>
    <property type="project" value="UniProtKB-UniRule"/>
</dbReference>
<feature type="region of interest" description="Disordered" evidence="9">
    <location>
        <begin position="74"/>
        <end position="202"/>
    </location>
</feature>
<dbReference type="PROSITE" id="PS50102">
    <property type="entry name" value="RRM"/>
    <property type="match status" value="1"/>
</dbReference>
<dbReference type="InterPro" id="IPR036855">
    <property type="entry name" value="Znf_CCCH_sf"/>
</dbReference>
<dbReference type="OrthoDB" id="443401at2759"/>
<feature type="domain" description="RRM" evidence="10">
    <location>
        <begin position="355"/>
        <end position="425"/>
    </location>
</feature>
<evidence type="ECO:0000256" key="9">
    <source>
        <dbReference type="SAM" id="MobiDB-lite"/>
    </source>
</evidence>
<dbReference type="Pfam" id="PF00642">
    <property type="entry name" value="zf-CCCH"/>
    <property type="match status" value="1"/>
</dbReference>
<feature type="zinc finger region" description="C3H1-type" evidence="7">
    <location>
        <begin position="206"/>
        <end position="234"/>
    </location>
</feature>
<feature type="region of interest" description="Disordered" evidence="9">
    <location>
        <begin position="560"/>
        <end position="586"/>
    </location>
</feature>
<feature type="domain" description="C3H1-type" evidence="11">
    <location>
        <begin position="206"/>
        <end position="234"/>
    </location>
</feature>
<dbReference type="PANTHER" id="PTHR14398">
    <property type="entry name" value="RNA RECOGNITION RRM/RNP DOMAIN"/>
    <property type="match status" value="1"/>
</dbReference>
<protein>
    <recommendedName>
        <fullName evidence="14">C3H1-type domain-containing protein</fullName>
    </recommendedName>
</protein>
<evidence type="ECO:0000256" key="7">
    <source>
        <dbReference type="PROSITE-ProRule" id="PRU00723"/>
    </source>
</evidence>
<feature type="compositionally biased region" description="Polar residues" evidence="9">
    <location>
        <begin position="451"/>
        <end position="462"/>
    </location>
</feature>
<dbReference type="GO" id="GO:0008270">
    <property type="term" value="F:zinc ion binding"/>
    <property type="evidence" value="ECO:0007669"/>
    <property type="project" value="UniProtKB-KW"/>
</dbReference>
<evidence type="ECO:0000256" key="5">
    <source>
        <dbReference type="ARBA" id="ARBA00043866"/>
    </source>
</evidence>
<evidence type="ECO:0000256" key="8">
    <source>
        <dbReference type="SAM" id="Coils"/>
    </source>
</evidence>
<evidence type="ECO:0000313" key="12">
    <source>
        <dbReference type="EMBL" id="ORZ19784.1"/>
    </source>
</evidence>
<comment type="caution">
    <text evidence="12">The sequence shown here is derived from an EMBL/GenBank/DDBJ whole genome shotgun (WGS) entry which is preliminary data.</text>
</comment>
<dbReference type="InterPro" id="IPR000504">
    <property type="entry name" value="RRM_dom"/>
</dbReference>
<comment type="function">
    <text evidence="5">May be involved in the turnover of nuclear polyadenylated (pA+) RNA.</text>
</comment>
<evidence type="ECO:0000256" key="1">
    <source>
        <dbReference type="ARBA" id="ARBA00022723"/>
    </source>
</evidence>
<dbReference type="Pfam" id="PF01480">
    <property type="entry name" value="PWI"/>
    <property type="match status" value="1"/>
</dbReference>
<dbReference type="SUPFAM" id="SSF54928">
    <property type="entry name" value="RNA-binding domain, RBD"/>
    <property type="match status" value="1"/>
</dbReference>
<proteinExistence type="predicted"/>
<keyword evidence="1 7" id="KW-0479">Metal-binding</keyword>
<keyword evidence="8" id="KW-0175">Coiled coil</keyword>
<dbReference type="CDD" id="cd12257">
    <property type="entry name" value="RRM1_RBM26_like"/>
    <property type="match status" value="1"/>
</dbReference>
<name>A0A1X2IP40_9FUNG</name>
<dbReference type="PROSITE" id="PS50103">
    <property type="entry name" value="ZF_C3H1"/>
    <property type="match status" value="1"/>
</dbReference>
<dbReference type="STRING" id="90262.A0A1X2IP40"/>
<gene>
    <name evidence="12" type="ORF">BCR42DRAFT_223954</name>
</gene>
<feature type="compositionally biased region" description="Acidic residues" evidence="9">
    <location>
        <begin position="106"/>
        <end position="115"/>
    </location>
</feature>
<keyword evidence="13" id="KW-1185">Reference proteome</keyword>
<evidence type="ECO:0000256" key="3">
    <source>
        <dbReference type="ARBA" id="ARBA00022833"/>
    </source>
</evidence>
<dbReference type="PANTHER" id="PTHR14398:SF0">
    <property type="entry name" value="ZINC FINGER PROTEIN SWM"/>
    <property type="match status" value="1"/>
</dbReference>
<sequence>MDPKLKDFIHNQVSTSCDADPEILTNYVLALLSESKSTADIKSSLREKLQEFFEDETAGFIDRLYSYLDNNKSVSEDDKGQSTTTATATPPPQATETRSSNRRAAEDEDDDEEDGDRSFKHSRRQKHDDDHHASGQTESGSHPIRQKRRLSHEEDTDGKNKYRRNYRPHRDDPEANDMTSGSSSDYRRGGGYQQRYNGNNGRPAWKNSKPMCKDYNEKGYCVRGDLCPYDHGKDTIVYEDRNPLSNQMMPMMPPPNLPFSMPNMFDKDAFSPENMAMMQNAMTAFPGMMPSPEEFMKTMMKQPQQQQQFGRGGGPMRRGRGGSADGRGRGRGRGGYGGGDQYSNRQQQPQQRLTTTLVIDNIPPEKCQMIPINDYFKKFGNITNINLQSQKALVQFSTRAEAEAAHASPDVIFDNRFVKVYWHKETSGDFAQGGGPKNNDNSGGSGDGKWKNQQRTDVTQSGGDDISGRAAVAPPPPSDEPDPSLVAAKAAELQKLRDAKLKMRQEQMKAVLDLQKQREQLLQQQIDEQKKLMAQLTDKSLTQAQKEDLLRSLRKISSDINTSKSDSAQAAAPQPPSATVNPESSDYLKEKLAKLEAEAASMGISPDGVNRSSTYPNIHRGGYYGHGGGGWPPRGGAGGMMKRSLDNRPTKVMIKDIPQETNHEDLKEHFGQFGRMVSFENTENGVVAHYSQRFEAEKAMAMGPNLATGKLSLSWYTDPTTSSSPTV</sequence>
<keyword evidence="2 7" id="KW-0863">Zinc-finger</keyword>
<dbReference type="SMART" id="SM00356">
    <property type="entry name" value="ZnF_C3H1"/>
    <property type="match status" value="1"/>
</dbReference>